<proteinExistence type="predicted"/>
<sequence length="207" mass="21223">MEIVERPPAASGGCCLAVALGGGSDCIGALALARALGYEDVVLVMPSGGKSGGSQVVCEPVSAAEAPALPPGGDFYSNDTMLAYLLSLPIGLRPTVAKFLVQPKDAAGAKSFSLASLNATTDALLALARTHQCTAIAGLDFGGDVVLPEPLLDDFKRRSRVLDQAARHSQSPRGRGGGAKARGARDARRFSARRGCRCGCARVRTAS</sequence>
<evidence type="ECO:0000313" key="2">
    <source>
        <dbReference type="EMBL" id="KOO34492.1"/>
    </source>
</evidence>
<protein>
    <submittedName>
        <fullName evidence="2">Uncharacterized protein</fullName>
    </submittedName>
</protein>
<evidence type="ECO:0000256" key="1">
    <source>
        <dbReference type="SAM" id="MobiDB-lite"/>
    </source>
</evidence>
<comment type="caution">
    <text evidence="2">The sequence shown here is derived from an EMBL/GenBank/DDBJ whole genome shotgun (WGS) entry which is preliminary data.</text>
</comment>
<dbReference type="EMBL" id="JWZX01001200">
    <property type="protein sequence ID" value="KOO34492.1"/>
    <property type="molecule type" value="Genomic_DNA"/>
</dbReference>
<gene>
    <name evidence="2" type="ORF">Ctob_013746</name>
</gene>
<keyword evidence="3" id="KW-1185">Reference proteome</keyword>
<accession>A0A0M0K7E4</accession>
<feature type="non-terminal residue" evidence="2">
    <location>
        <position position="207"/>
    </location>
</feature>
<name>A0A0M0K7E4_9EUKA</name>
<dbReference type="AlphaFoldDB" id="A0A0M0K7E4"/>
<dbReference type="Proteomes" id="UP000037460">
    <property type="component" value="Unassembled WGS sequence"/>
</dbReference>
<organism evidence="2 3">
    <name type="scientific">Chrysochromulina tobinii</name>
    <dbReference type="NCBI Taxonomy" id="1460289"/>
    <lineage>
        <taxon>Eukaryota</taxon>
        <taxon>Haptista</taxon>
        <taxon>Haptophyta</taxon>
        <taxon>Prymnesiophyceae</taxon>
        <taxon>Prymnesiales</taxon>
        <taxon>Chrysochromulinaceae</taxon>
        <taxon>Chrysochromulina</taxon>
    </lineage>
</organism>
<feature type="region of interest" description="Disordered" evidence="1">
    <location>
        <begin position="164"/>
        <end position="186"/>
    </location>
</feature>
<reference evidence="3" key="1">
    <citation type="journal article" date="2015" name="PLoS Genet.">
        <title>Genome Sequence and Transcriptome Analyses of Chrysochromulina tobin: Metabolic Tools for Enhanced Algal Fitness in the Prominent Order Prymnesiales (Haptophyceae).</title>
        <authorList>
            <person name="Hovde B.T."/>
            <person name="Deodato C.R."/>
            <person name="Hunsperger H.M."/>
            <person name="Ryken S.A."/>
            <person name="Yost W."/>
            <person name="Jha R.K."/>
            <person name="Patterson J."/>
            <person name="Monnat R.J. Jr."/>
            <person name="Barlow S.B."/>
            <person name="Starkenburg S.R."/>
            <person name="Cattolico R.A."/>
        </authorList>
    </citation>
    <scope>NUCLEOTIDE SEQUENCE</scope>
    <source>
        <strain evidence="3">CCMP291</strain>
    </source>
</reference>
<evidence type="ECO:0000313" key="3">
    <source>
        <dbReference type="Proteomes" id="UP000037460"/>
    </source>
</evidence>